<sequence length="88" mass="9854">MASEQRNVSKKELKEQAGRCMFGERLVVEHEGKRFSARVQHVGVTGVKVVPETMLIEHEGEPGDINGITVSYDDIREVDIDGVIYRLA</sequence>
<name>A0ABX7WGT5_9GAMM</name>
<dbReference type="RefSeq" id="WP_209477670.1">
    <property type="nucleotide sequence ID" value="NZ_JBMAMI010000016.1"/>
</dbReference>
<evidence type="ECO:0000313" key="1">
    <source>
        <dbReference type="EMBL" id="QTP58672.1"/>
    </source>
</evidence>
<reference evidence="1 2" key="1">
    <citation type="journal article" date="2021" name="Front. Microbiol.">
        <title>Aerobic Denitrification and Heterotrophic Sulfur Oxidation in the Genus Halomonas Revealed by Six Novel Species Characterizations and Genome-Based Analysis.</title>
        <authorList>
            <person name="Wang L."/>
            <person name="Shao Z."/>
        </authorList>
    </citation>
    <scope>NUCLEOTIDE SEQUENCE [LARGE SCALE GENOMIC DNA]</scope>
    <source>
        <strain evidence="1 2">MCCC 1A13718</strain>
    </source>
</reference>
<dbReference type="Proteomes" id="UP000671845">
    <property type="component" value="Chromosome"/>
</dbReference>
<accession>A0ABX7WGT5</accession>
<proteinExistence type="predicted"/>
<gene>
    <name evidence="1" type="ORF">HNO53_08130</name>
</gene>
<evidence type="ECO:0000313" key="2">
    <source>
        <dbReference type="Proteomes" id="UP000671845"/>
    </source>
</evidence>
<dbReference type="EMBL" id="CP053383">
    <property type="protein sequence ID" value="QTP58672.1"/>
    <property type="molecule type" value="Genomic_DNA"/>
</dbReference>
<organism evidence="1 2">
    <name type="scientific">Halomonas sulfidivorans</name>
    <dbReference type="NCBI Taxonomy" id="2733488"/>
    <lineage>
        <taxon>Bacteria</taxon>
        <taxon>Pseudomonadati</taxon>
        <taxon>Pseudomonadota</taxon>
        <taxon>Gammaproteobacteria</taxon>
        <taxon>Oceanospirillales</taxon>
        <taxon>Halomonadaceae</taxon>
        <taxon>Halomonas</taxon>
    </lineage>
</organism>
<keyword evidence="2" id="KW-1185">Reference proteome</keyword>
<protein>
    <submittedName>
        <fullName evidence="1">Uncharacterized protein</fullName>
    </submittedName>
</protein>